<name>A0A9D2U6I1_9FIRM</name>
<evidence type="ECO:0000256" key="2">
    <source>
        <dbReference type="ARBA" id="ARBA00022553"/>
    </source>
</evidence>
<dbReference type="InterPro" id="IPR010976">
    <property type="entry name" value="B-phosphoglucomutase_hydrolase"/>
</dbReference>
<dbReference type="Proteomes" id="UP000823850">
    <property type="component" value="Unassembled WGS sequence"/>
</dbReference>
<keyword evidence="6" id="KW-0119">Carbohydrate metabolism</keyword>
<keyword evidence="4 12" id="KW-0460">Magnesium</keyword>
<dbReference type="InterPro" id="IPR036412">
    <property type="entry name" value="HAD-like_sf"/>
</dbReference>
<dbReference type="EC" id="5.4.2.6" evidence="8"/>
<proteinExistence type="inferred from homology"/>
<comment type="cofactor">
    <cofactor evidence="12">
        <name>Mg(2+)</name>
        <dbReference type="ChEBI" id="CHEBI:18420"/>
    </cofactor>
    <text evidence="12">Binds 2 magnesium ions per subunit.</text>
</comment>
<feature type="binding site" evidence="12">
    <location>
        <position position="169"/>
    </location>
    <ligand>
        <name>Mg(2+)</name>
        <dbReference type="ChEBI" id="CHEBI:18420"/>
    </ligand>
</feature>
<dbReference type="CDD" id="cd02598">
    <property type="entry name" value="HAD_BPGM"/>
    <property type="match status" value="1"/>
</dbReference>
<dbReference type="SFLD" id="SFLDS00003">
    <property type="entry name" value="Haloacid_Dehalogenase"/>
    <property type="match status" value="1"/>
</dbReference>
<organism evidence="14 15">
    <name type="scientific">Candidatus Blautia stercoripullorum</name>
    <dbReference type="NCBI Taxonomy" id="2838502"/>
    <lineage>
        <taxon>Bacteria</taxon>
        <taxon>Bacillati</taxon>
        <taxon>Bacillota</taxon>
        <taxon>Clostridia</taxon>
        <taxon>Lachnospirales</taxon>
        <taxon>Lachnospiraceae</taxon>
        <taxon>Blautia</taxon>
    </lineage>
</organism>
<feature type="binding site" evidence="12">
    <location>
        <position position="11"/>
    </location>
    <ligand>
        <name>Mg(2+)</name>
        <dbReference type="ChEBI" id="CHEBI:18420"/>
    </ligand>
</feature>
<dbReference type="Pfam" id="PF00702">
    <property type="entry name" value="Hydrolase"/>
    <property type="match status" value="1"/>
</dbReference>
<dbReference type="Gene3D" id="3.40.50.1000">
    <property type="entry name" value="HAD superfamily/HAD-like"/>
    <property type="match status" value="1"/>
</dbReference>
<reference evidence="14" key="1">
    <citation type="journal article" date="2021" name="PeerJ">
        <title>Extensive microbial diversity within the chicken gut microbiome revealed by metagenomics and culture.</title>
        <authorList>
            <person name="Gilroy R."/>
            <person name="Ravi A."/>
            <person name="Getino M."/>
            <person name="Pursley I."/>
            <person name="Horton D.L."/>
            <person name="Alikhan N.F."/>
            <person name="Baker D."/>
            <person name="Gharbi K."/>
            <person name="Hall N."/>
            <person name="Watson M."/>
            <person name="Adriaenssens E.M."/>
            <person name="Foster-Nyarko E."/>
            <person name="Jarju S."/>
            <person name="Secka A."/>
            <person name="Antonio M."/>
            <person name="Oren A."/>
            <person name="Chaudhuri R.R."/>
            <person name="La Ragione R."/>
            <person name="Hildebrand F."/>
            <person name="Pallen M.J."/>
        </authorList>
    </citation>
    <scope>NUCLEOTIDE SEQUENCE</scope>
    <source>
        <strain evidence="14">ChiW19-6364</strain>
    </source>
</reference>
<sequence>MKYRAVIFDLDGVICFTDKYHYQAWKSVADELGIYFDEKINDRLRGVSRKASFEIILENYDGTMGEEEKERWTDKKNEIYKNLLKNMSPEDLSKEVKDTLDQLRERGLSLAIGSSSKNAGFILHQLGLGEYFDAVSDGNLISKSKPDPEVFIKAAELLGENPEDCLVVEDAKAGVQAAKAGGMDCAALGDGAKSGLADYNMAKFSDLSEIVK</sequence>
<dbReference type="SFLD" id="SFLDG01129">
    <property type="entry name" value="C1.5:_HAD__Beta-PGM__Phosphata"/>
    <property type="match status" value="1"/>
</dbReference>
<dbReference type="GO" id="GO:0000287">
    <property type="term" value="F:magnesium ion binding"/>
    <property type="evidence" value="ECO:0007669"/>
    <property type="project" value="InterPro"/>
</dbReference>
<gene>
    <name evidence="14" type="primary">pgmB</name>
    <name evidence="14" type="ORF">H9913_11030</name>
</gene>
<evidence type="ECO:0000256" key="4">
    <source>
        <dbReference type="ARBA" id="ARBA00022842"/>
    </source>
</evidence>
<evidence type="ECO:0000256" key="12">
    <source>
        <dbReference type="PIRSR" id="PIRSR610972-3"/>
    </source>
</evidence>
<dbReference type="NCBIfam" id="TIGR01549">
    <property type="entry name" value="HAD-SF-IA-v1"/>
    <property type="match status" value="1"/>
</dbReference>
<dbReference type="InterPro" id="IPR023214">
    <property type="entry name" value="HAD_sf"/>
</dbReference>
<dbReference type="NCBIfam" id="TIGR01990">
    <property type="entry name" value="bPGM"/>
    <property type="match status" value="1"/>
</dbReference>
<feature type="site" description="Important for catalytic activity and assists the phosphoryl transfer reaction to Asp8 by balancing charge and orienting the reacting groups" evidence="13">
    <location>
        <position position="114"/>
    </location>
</feature>
<evidence type="ECO:0000256" key="10">
    <source>
        <dbReference type="PIRSR" id="PIRSR610972-1"/>
    </source>
</evidence>
<keyword evidence="5 14" id="KW-0413">Isomerase</keyword>
<feature type="active site" description="Proton donor/acceptor" evidence="10">
    <location>
        <position position="11"/>
    </location>
</feature>
<dbReference type="GO" id="GO:0008801">
    <property type="term" value="F:beta-phosphoglucomutase activity"/>
    <property type="evidence" value="ECO:0007669"/>
    <property type="project" value="UniProtKB-EC"/>
</dbReference>
<dbReference type="GO" id="GO:0005975">
    <property type="term" value="P:carbohydrate metabolic process"/>
    <property type="evidence" value="ECO:0007669"/>
    <property type="project" value="InterPro"/>
</dbReference>
<dbReference type="InterPro" id="IPR023198">
    <property type="entry name" value="PGP-like_dom2"/>
</dbReference>
<feature type="binding site" evidence="11">
    <location>
        <begin position="44"/>
        <end position="49"/>
    </location>
    <ligand>
        <name>substrate</name>
    </ligand>
</feature>
<feature type="binding site" evidence="11">
    <location>
        <position position="76"/>
    </location>
    <ligand>
        <name>substrate</name>
    </ligand>
</feature>
<feature type="site" description="Important for catalytic activity and assists the phosphoryl transfer reaction to Asp8 by balancing charge and orienting the reacting groups" evidence="13">
    <location>
        <position position="145"/>
    </location>
</feature>
<evidence type="ECO:0000256" key="11">
    <source>
        <dbReference type="PIRSR" id="PIRSR610972-2"/>
    </source>
</evidence>
<evidence type="ECO:0000313" key="14">
    <source>
        <dbReference type="EMBL" id="HJD40548.1"/>
    </source>
</evidence>
<feature type="binding site" evidence="11">
    <location>
        <position position="52"/>
    </location>
    <ligand>
        <name>substrate</name>
    </ligand>
</feature>
<keyword evidence="3 12" id="KW-0479">Metal-binding</keyword>
<feature type="binding site" evidence="11">
    <location>
        <begin position="114"/>
        <end position="118"/>
    </location>
    <ligand>
        <name>substrate</name>
    </ligand>
</feature>
<dbReference type="InterPro" id="IPR051600">
    <property type="entry name" value="Beta-PGM-like"/>
</dbReference>
<dbReference type="InterPro" id="IPR010972">
    <property type="entry name" value="Beta-PGM"/>
</dbReference>
<evidence type="ECO:0000313" key="15">
    <source>
        <dbReference type="Proteomes" id="UP000823850"/>
    </source>
</evidence>
<dbReference type="NCBIfam" id="TIGR02009">
    <property type="entry name" value="PGMB-YQAB-SF"/>
    <property type="match status" value="1"/>
</dbReference>
<evidence type="ECO:0000256" key="5">
    <source>
        <dbReference type="ARBA" id="ARBA00023235"/>
    </source>
</evidence>
<dbReference type="SUPFAM" id="SSF56784">
    <property type="entry name" value="HAD-like"/>
    <property type="match status" value="1"/>
</dbReference>
<feature type="binding site" evidence="11">
    <location>
        <position position="145"/>
    </location>
    <ligand>
        <name>substrate</name>
    </ligand>
</feature>
<evidence type="ECO:0000256" key="7">
    <source>
        <dbReference type="ARBA" id="ARBA00044926"/>
    </source>
</evidence>
<protein>
    <recommendedName>
        <fullName evidence="9">Beta-phosphoglucomutase</fullName>
        <ecNumber evidence="8">5.4.2.6</ecNumber>
    </recommendedName>
</protein>
<dbReference type="Gene3D" id="1.10.150.240">
    <property type="entry name" value="Putative phosphatase, domain 2"/>
    <property type="match status" value="1"/>
</dbReference>
<comment type="catalytic activity">
    <reaction evidence="7">
        <text>beta-D-glucose 1-phosphate = beta-D-glucose 6-phosphate</text>
        <dbReference type="Rhea" id="RHEA:20113"/>
        <dbReference type="ChEBI" id="CHEBI:57684"/>
        <dbReference type="ChEBI" id="CHEBI:58247"/>
        <dbReference type="EC" id="5.4.2.6"/>
    </reaction>
</comment>
<comment type="similarity">
    <text evidence="1">Belongs to the HAD-like hydrolase superfamily. CbbY/CbbZ/Gph/YieH family.</text>
</comment>
<dbReference type="PANTHER" id="PTHR46193">
    <property type="entry name" value="6-PHOSPHOGLUCONATE PHOSPHATASE"/>
    <property type="match status" value="1"/>
</dbReference>
<evidence type="ECO:0000256" key="8">
    <source>
        <dbReference type="ARBA" id="ARBA00044968"/>
    </source>
</evidence>
<accession>A0A9D2U6I1</accession>
<dbReference type="AlphaFoldDB" id="A0A9D2U6I1"/>
<feature type="binding site" evidence="12">
    <location>
        <position position="9"/>
    </location>
    <ligand>
        <name>Mg(2+)</name>
        <dbReference type="ChEBI" id="CHEBI:18420"/>
    </ligand>
</feature>
<keyword evidence="2" id="KW-0597">Phosphoprotein</keyword>
<feature type="active site" description="Nucleophile" evidence="10">
    <location>
        <position position="9"/>
    </location>
</feature>
<feature type="binding site" evidence="11">
    <location>
        <begin position="9"/>
        <end position="11"/>
    </location>
    <ligand>
        <name>substrate</name>
    </ligand>
</feature>
<evidence type="ECO:0000256" key="6">
    <source>
        <dbReference type="ARBA" id="ARBA00023277"/>
    </source>
</evidence>
<dbReference type="EMBL" id="DWUX01000197">
    <property type="protein sequence ID" value="HJD40548.1"/>
    <property type="molecule type" value="Genomic_DNA"/>
</dbReference>
<dbReference type="PRINTS" id="PR00413">
    <property type="entry name" value="HADHALOGNASE"/>
</dbReference>
<comment type="caution">
    <text evidence="14">The sequence shown here is derived from an EMBL/GenBank/DDBJ whole genome shotgun (WGS) entry which is preliminary data.</text>
</comment>
<evidence type="ECO:0000256" key="1">
    <source>
        <dbReference type="ARBA" id="ARBA00006171"/>
    </source>
</evidence>
<dbReference type="InterPro" id="IPR006439">
    <property type="entry name" value="HAD-SF_hydro_IA"/>
</dbReference>
<evidence type="ECO:0000256" key="9">
    <source>
        <dbReference type="ARBA" id="ARBA00044991"/>
    </source>
</evidence>
<dbReference type="SFLD" id="SFLDG01135">
    <property type="entry name" value="C1.5.6:_HAD__Beta-PGM__Phospha"/>
    <property type="match status" value="1"/>
</dbReference>
<feature type="binding site" evidence="12">
    <location>
        <position position="170"/>
    </location>
    <ligand>
        <name>Mg(2+)</name>
        <dbReference type="ChEBI" id="CHEBI:18420"/>
    </ligand>
</feature>
<evidence type="ECO:0000256" key="3">
    <source>
        <dbReference type="ARBA" id="ARBA00022723"/>
    </source>
</evidence>
<dbReference type="NCBIfam" id="TIGR01509">
    <property type="entry name" value="HAD-SF-IA-v3"/>
    <property type="match status" value="1"/>
</dbReference>
<dbReference type="PANTHER" id="PTHR46193:SF18">
    <property type="entry name" value="HEXITOL PHOSPHATASE B"/>
    <property type="match status" value="1"/>
</dbReference>
<reference evidence="14" key="2">
    <citation type="submission" date="2021-04" db="EMBL/GenBank/DDBJ databases">
        <authorList>
            <person name="Gilroy R."/>
        </authorList>
    </citation>
    <scope>NUCLEOTIDE SEQUENCE</scope>
    <source>
        <strain evidence="14">ChiW19-6364</strain>
    </source>
</reference>
<feature type="binding site" evidence="11">
    <location>
        <position position="25"/>
    </location>
    <ligand>
        <name>substrate</name>
    </ligand>
</feature>
<evidence type="ECO:0000256" key="13">
    <source>
        <dbReference type="PIRSR" id="PIRSR610972-4"/>
    </source>
</evidence>